<dbReference type="Proteomes" id="UP000307217">
    <property type="component" value="Unassembled WGS sequence"/>
</dbReference>
<evidence type="ECO:0000313" key="2">
    <source>
        <dbReference type="Proteomes" id="UP000307217"/>
    </source>
</evidence>
<gene>
    <name evidence="1" type="ORF">CWC19_20785</name>
</gene>
<protein>
    <submittedName>
        <fullName evidence="1">Class V aminotransferase</fullName>
    </submittedName>
</protein>
<feature type="non-terminal residue" evidence="1">
    <location>
        <position position="1"/>
    </location>
</feature>
<sequence>FCMFGVHLEKGANRFQKLYHRDRRMWDTAINKLGLKKPLDLIDVKYIPDDVEVSHVN</sequence>
<keyword evidence="1" id="KW-0808">Transferase</keyword>
<evidence type="ECO:0000313" key="1">
    <source>
        <dbReference type="EMBL" id="TMO61619.1"/>
    </source>
</evidence>
<dbReference type="EMBL" id="PNBX01000156">
    <property type="protein sequence ID" value="TMO61619.1"/>
    <property type="molecule type" value="Genomic_DNA"/>
</dbReference>
<organism evidence="1 2">
    <name type="scientific">Pseudoalteromonas aurantia</name>
    <dbReference type="NCBI Taxonomy" id="43654"/>
    <lineage>
        <taxon>Bacteria</taxon>
        <taxon>Pseudomonadati</taxon>
        <taxon>Pseudomonadota</taxon>
        <taxon>Gammaproteobacteria</taxon>
        <taxon>Alteromonadales</taxon>
        <taxon>Pseudoalteromonadaceae</taxon>
        <taxon>Pseudoalteromonas</taxon>
    </lineage>
</organism>
<accession>A0A5S3UW26</accession>
<proteinExistence type="predicted"/>
<name>A0A5S3UW26_9GAMM</name>
<keyword evidence="1" id="KW-0032">Aminotransferase</keyword>
<dbReference type="GO" id="GO:0008483">
    <property type="term" value="F:transaminase activity"/>
    <property type="evidence" value="ECO:0007669"/>
    <property type="project" value="UniProtKB-KW"/>
</dbReference>
<reference evidence="1 2" key="1">
    <citation type="submission" date="2018-01" db="EMBL/GenBank/DDBJ databases">
        <authorList>
            <person name="Paulsen S."/>
            <person name="Gram L.K."/>
        </authorList>
    </citation>
    <scope>NUCLEOTIDE SEQUENCE [LARGE SCALE GENOMIC DNA]</scope>
    <source>
        <strain evidence="1 2">S3790</strain>
    </source>
</reference>
<reference evidence="2" key="2">
    <citation type="submission" date="2019-06" db="EMBL/GenBank/DDBJ databases">
        <title>Co-occurence of chitin degradation, pigmentation and bioactivity in marine Pseudoalteromonas.</title>
        <authorList>
            <person name="Sonnenschein E.C."/>
            <person name="Bech P.K."/>
        </authorList>
    </citation>
    <scope>NUCLEOTIDE SEQUENCE [LARGE SCALE GENOMIC DNA]</scope>
    <source>
        <strain evidence="2">S3790</strain>
    </source>
</reference>
<dbReference type="AlphaFoldDB" id="A0A5S3UW26"/>
<comment type="caution">
    <text evidence="1">The sequence shown here is derived from an EMBL/GenBank/DDBJ whole genome shotgun (WGS) entry which is preliminary data.</text>
</comment>